<feature type="transmembrane region" description="Helical" evidence="1">
    <location>
        <begin position="31"/>
        <end position="48"/>
    </location>
</feature>
<dbReference type="AlphaFoldDB" id="C9ZKT5"/>
<evidence type="ECO:0000313" key="2">
    <source>
        <dbReference type="EMBL" id="CBH09678.1"/>
    </source>
</evidence>
<keyword evidence="1" id="KW-0472">Membrane</keyword>
<dbReference type="RefSeq" id="XP_011771971.1">
    <property type="nucleotide sequence ID" value="XM_011773669.1"/>
</dbReference>
<reference evidence="3" key="1">
    <citation type="journal article" date="2010" name="PLoS Negl. Trop. Dis.">
        <title>The genome sequence of Trypanosoma brucei gambiense, causative agent of chronic human african trypanosomiasis.</title>
        <authorList>
            <person name="Jackson A.P."/>
            <person name="Sanders M."/>
            <person name="Berry A."/>
            <person name="McQuillan J."/>
            <person name="Aslett M.A."/>
            <person name="Quail M.A."/>
            <person name="Chukualim B."/>
            <person name="Capewell P."/>
            <person name="MacLeod A."/>
            <person name="Melville S.E."/>
            <person name="Gibson W."/>
            <person name="Barry J.D."/>
            <person name="Berriman M."/>
            <person name="Hertz-Fowler C."/>
        </authorList>
    </citation>
    <scope>NUCLEOTIDE SEQUENCE [LARGE SCALE GENOMIC DNA]</scope>
    <source>
        <strain evidence="3">MHOM/CI/86/DAL972</strain>
    </source>
</reference>
<keyword evidence="1" id="KW-1133">Transmembrane helix</keyword>
<organism evidence="2 3">
    <name type="scientific">Trypanosoma brucei gambiense (strain MHOM/CI/86/DAL972)</name>
    <dbReference type="NCBI Taxonomy" id="679716"/>
    <lineage>
        <taxon>Eukaryota</taxon>
        <taxon>Discoba</taxon>
        <taxon>Euglenozoa</taxon>
        <taxon>Kinetoplastea</taxon>
        <taxon>Metakinetoplastina</taxon>
        <taxon>Trypanosomatida</taxon>
        <taxon>Trypanosomatidae</taxon>
        <taxon>Trypanosoma</taxon>
    </lineage>
</organism>
<gene>
    <name evidence="2" type="ORF">TbgDal_III170</name>
</gene>
<name>C9ZKT5_TRYB9</name>
<sequence length="130" mass="15068">MRVSIQYYGTLSSYRLLGKETRPRGVKNDMLRCNFVLFVLLINSMAPFRGRFISKPFSVNVRKNVKPPNAIYFIVHGTKHTNAPSRELVFSRERLTSVSGRILNEKSFPYEVVQRFNSFFFFHPIACVGN</sequence>
<evidence type="ECO:0000313" key="3">
    <source>
        <dbReference type="Proteomes" id="UP000002316"/>
    </source>
</evidence>
<evidence type="ECO:0000256" key="1">
    <source>
        <dbReference type="SAM" id="Phobius"/>
    </source>
</evidence>
<dbReference type="KEGG" id="tbg:TbgDal_III170"/>
<protein>
    <submittedName>
        <fullName evidence="2">Uncharacterized protein</fullName>
    </submittedName>
</protein>
<dbReference type="EMBL" id="FN554966">
    <property type="protein sequence ID" value="CBH09678.1"/>
    <property type="molecule type" value="Genomic_DNA"/>
</dbReference>
<keyword evidence="1" id="KW-0812">Transmembrane</keyword>
<dbReference type="GeneID" id="23858940"/>
<proteinExistence type="predicted"/>
<accession>C9ZKT5</accession>
<dbReference type="Proteomes" id="UP000002316">
    <property type="component" value="Chromosome 3"/>
</dbReference>